<accession>A0ABD5NV11</accession>
<dbReference type="EMBL" id="JBHSDJ010000002">
    <property type="protein sequence ID" value="MFC4245615.1"/>
    <property type="molecule type" value="Genomic_DNA"/>
</dbReference>
<feature type="transmembrane region" description="Helical" evidence="1">
    <location>
        <begin position="133"/>
        <end position="151"/>
    </location>
</feature>
<keyword evidence="1" id="KW-0812">Transmembrane</keyword>
<feature type="transmembrane region" description="Helical" evidence="1">
    <location>
        <begin position="201"/>
        <end position="220"/>
    </location>
</feature>
<feature type="transmembrane region" description="Helical" evidence="1">
    <location>
        <begin position="108"/>
        <end position="127"/>
    </location>
</feature>
<feature type="transmembrane region" description="Helical" evidence="1">
    <location>
        <begin position="21"/>
        <end position="47"/>
    </location>
</feature>
<organism evidence="2 3">
    <name type="scientific">Natribaculum luteum</name>
    <dbReference type="NCBI Taxonomy" id="1586232"/>
    <lineage>
        <taxon>Archaea</taxon>
        <taxon>Methanobacteriati</taxon>
        <taxon>Methanobacteriota</taxon>
        <taxon>Stenosarchaea group</taxon>
        <taxon>Halobacteria</taxon>
        <taxon>Halobacteriales</taxon>
        <taxon>Natrialbaceae</taxon>
        <taxon>Natribaculum</taxon>
    </lineage>
</organism>
<comment type="caution">
    <text evidence="2">The sequence shown here is derived from an EMBL/GenBank/DDBJ whole genome shotgun (WGS) entry which is preliminary data.</text>
</comment>
<feature type="transmembrane region" description="Helical" evidence="1">
    <location>
        <begin position="172"/>
        <end position="195"/>
    </location>
</feature>
<keyword evidence="1" id="KW-1133">Transmembrane helix</keyword>
<keyword evidence="1" id="KW-0472">Membrane</keyword>
<reference evidence="2 3" key="1">
    <citation type="journal article" date="2014" name="Int. J. Syst. Evol. Microbiol.">
        <title>Complete genome sequence of Corynebacterium casei LMG S-19264T (=DSM 44701T), isolated from a smear-ripened cheese.</title>
        <authorList>
            <consortium name="US DOE Joint Genome Institute (JGI-PGF)"/>
            <person name="Walter F."/>
            <person name="Albersmeier A."/>
            <person name="Kalinowski J."/>
            <person name="Ruckert C."/>
        </authorList>
    </citation>
    <scope>NUCLEOTIDE SEQUENCE [LARGE SCALE GENOMIC DNA]</scope>
    <source>
        <strain evidence="2 3">IBRC-M 10912</strain>
    </source>
</reference>
<evidence type="ECO:0000256" key="1">
    <source>
        <dbReference type="SAM" id="Phobius"/>
    </source>
</evidence>
<evidence type="ECO:0000313" key="2">
    <source>
        <dbReference type="EMBL" id="MFC4245615.1"/>
    </source>
</evidence>
<sequence length="393" mass="43070">MIDTQGVEDRRLMGAAFSDFYPRYTVIVSMVISAIGGLPLGVASVLYFGPVDSLNPATLLQGLHSPVSVVAFSVGMGGWTQLVAWGTFGRNAPEDVVSEHPRVGLRSWYVAMMLVSVLTFTFYYYLITFLSSLVSILALAITAFFFLYRLTSSEVWVTIANTPRQNILITRLAFGVLLVAGIGAYVLGIAPTFTYEEWSVILLYGLIIWVGIVGGIDAAISSIEDALETQAVANRGTNHLTERYQKLCERAPDGVNIDVNIDDDLSTLQDAQGAVAEFETTAAWLDRYESYLDTRENLADHLDEPIHDRALSDSDELSTRVAMLSENLSPAHYDDEETAADAIDTLEVVVDTYNRDHLPDGFLTGDDADLLKTAGPSTGQLEWIESAARKRFA</sequence>
<evidence type="ECO:0000313" key="3">
    <source>
        <dbReference type="Proteomes" id="UP001595821"/>
    </source>
</evidence>
<dbReference type="RefSeq" id="WP_246971508.1">
    <property type="nucleotide sequence ID" value="NZ_CP095397.1"/>
</dbReference>
<gene>
    <name evidence="2" type="ORF">ACFOZ7_01115</name>
</gene>
<feature type="transmembrane region" description="Helical" evidence="1">
    <location>
        <begin position="67"/>
        <end position="88"/>
    </location>
</feature>
<dbReference type="Proteomes" id="UP001595821">
    <property type="component" value="Unassembled WGS sequence"/>
</dbReference>
<dbReference type="AlphaFoldDB" id="A0ABD5NV11"/>
<protein>
    <submittedName>
        <fullName evidence="2">Uncharacterized protein</fullName>
    </submittedName>
</protein>
<name>A0ABD5NV11_9EURY</name>
<proteinExistence type="predicted"/>
<dbReference type="GeneID" id="71852429"/>